<sequence>MRRLWDRCARIARAMVGLPDYGTYLQHMAQHHPGAPVMDRVAFFRDRQQARYGASGGGRCC</sequence>
<organism evidence="1 2">
    <name type="scientific">Croceibacterium mercuriale</name>
    <dbReference type="NCBI Taxonomy" id="1572751"/>
    <lineage>
        <taxon>Bacteria</taxon>
        <taxon>Pseudomonadati</taxon>
        <taxon>Pseudomonadota</taxon>
        <taxon>Alphaproteobacteria</taxon>
        <taxon>Sphingomonadales</taxon>
        <taxon>Erythrobacteraceae</taxon>
        <taxon>Croceibacterium</taxon>
    </lineage>
</organism>
<dbReference type="RefSeq" id="WP_039097347.1">
    <property type="nucleotide sequence ID" value="NZ_JTDN01000002.1"/>
</dbReference>
<dbReference type="OrthoDB" id="9814284at2"/>
<dbReference type="InterPro" id="IPR007423">
    <property type="entry name" value="Sel_put"/>
</dbReference>
<dbReference type="Pfam" id="PF04328">
    <property type="entry name" value="Sel_put"/>
    <property type="match status" value="1"/>
</dbReference>
<dbReference type="AlphaFoldDB" id="A0A0B2BY00"/>
<evidence type="ECO:0008006" key="3">
    <source>
        <dbReference type="Google" id="ProtNLM"/>
    </source>
</evidence>
<gene>
    <name evidence="1" type="ORF">PK98_13490</name>
</gene>
<keyword evidence="2" id="KW-1185">Reference proteome</keyword>
<protein>
    <recommendedName>
        <fullName evidence="3">DUF466 domain-containing protein</fullName>
    </recommendedName>
</protein>
<name>A0A0B2BY00_9SPHN</name>
<dbReference type="PANTHER" id="PTHR38453">
    <property type="entry name" value="CYTOPLASMIC PROTEIN-RELATED"/>
    <property type="match status" value="1"/>
</dbReference>
<reference evidence="1 2" key="1">
    <citation type="submission" date="2014-11" db="EMBL/GenBank/DDBJ databases">
        <title>Draft genome sequence of Kirrobacter mercurialis.</title>
        <authorList>
            <person name="Coil D.A."/>
            <person name="Eisen J.A."/>
        </authorList>
    </citation>
    <scope>NUCLEOTIDE SEQUENCE [LARGE SCALE GENOMIC DNA]</scope>
    <source>
        <strain evidence="1 2">Coronado</strain>
    </source>
</reference>
<comment type="caution">
    <text evidence="1">The sequence shown here is derived from an EMBL/GenBank/DDBJ whole genome shotgun (WGS) entry which is preliminary data.</text>
</comment>
<proteinExistence type="predicted"/>
<dbReference type="STRING" id="1572751.PK98_13490"/>
<dbReference type="Proteomes" id="UP000030988">
    <property type="component" value="Unassembled WGS sequence"/>
</dbReference>
<accession>A0A0B2BY00</accession>
<evidence type="ECO:0000313" key="1">
    <source>
        <dbReference type="EMBL" id="KHL24882.1"/>
    </source>
</evidence>
<dbReference type="EMBL" id="JTDN01000002">
    <property type="protein sequence ID" value="KHL24882.1"/>
    <property type="molecule type" value="Genomic_DNA"/>
</dbReference>
<evidence type="ECO:0000313" key="2">
    <source>
        <dbReference type="Proteomes" id="UP000030988"/>
    </source>
</evidence>
<dbReference type="PANTHER" id="PTHR38453:SF1">
    <property type="entry name" value="CYTOPLASMIC PROTEIN"/>
    <property type="match status" value="1"/>
</dbReference>